<dbReference type="InterPro" id="IPR012334">
    <property type="entry name" value="Pectin_lyas_fold"/>
</dbReference>
<gene>
    <name evidence="6" type="ORF">EV194_107143</name>
</gene>
<comment type="similarity">
    <text evidence="1 4">Belongs to the glycosyl hydrolase 28 family.</text>
</comment>
<dbReference type="PANTHER" id="PTHR31339">
    <property type="entry name" value="PECTIN LYASE-RELATED"/>
    <property type="match status" value="1"/>
</dbReference>
<sequence>MKRFFSLLLVAFIAFGATSQEWLTKVGAQSFPDGERIYRVNDYNDVFEGYPPIASTSGIQAAIDDCAASGGGKVVFDPGVYHTGALFLKDNVNLVIGEGVELRALIGLEYYPEIKTRVAGIEMMWPSGVINILDKSNVAITGGGLIHAQGKFHWERYWNLRHEYTPQGLRWASDYDCKRVRTIQVSNSTDVTLEGFRVKQAGFWTVHILYSRHVTVNGLTIRNNIEGMGPSTDGVNVDSSSFVHIFNCDVDCNDDNFTIKAGRDADGLRVNIPSEYIYIHDNIARRGGGALVIGSETSGWIRHVKVENMKAIGTNHVMHLKSAFTRGGGIEYIELDNVQAENVRTFCTVTLNWNPEYSYATLPEGMDEMPEHWKVMLQEVPREQGIATIRNVKLSNIHTINAQTAFHVTGAEESQITGFSFSNIFVQAQRAGVLSHVRDWTMESVTIKTPGAQELDLRNTRRVRMNRVEYK</sequence>
<dbReference type="EMBL" id="SLWK01000007">
    <property type="protein sequence ID" value="TCO07759.1"/>
    <property type="molecule type" value="Genomic_DNA"/>
</dbReference>
<evidence type="ECO:0000256" key="5">
    <source>
        <dbReference type="SAM" id="SignalP"/>
    </source>
</evidence>
<evidence type="ECO:0000256" key="1">
    <source>
        <dbReference type="ARBA" id="ARBA00008834"/>
    </source>
</evidence>
<keyword evidence="5" id="KW-0732">Signal</keyword>
<keyword evidence="3 4" id="KW-0326">Glycosidase</keyword>
<dbReference type="InterPro" id="IPR000743">
    <property type="entry name" value="Glyco_hydro_28"/>
</dbReference>
<dbReference type="GO" id="GO:0005975">
    <property type="term" value="P:carbohydrate metabolic process"/>
    <property type="evidence" value="ECO:0007669"/>
    <property type="project" value="InterPro"/>
</dbReference>
<dbReference type="AlphaFoldDB" id="A0A4R2GH95"/>
<organism evidence="6 7">
    <name type="scientific">Natronoflexus pectinivorans</name>
    <dbReference type="NCBI Taxonomy" id="682526"/>
    <lineage>
        <taxon>Bacteria</taxon>
        <taxon>Pseudomonadati</taxon>
        <taxon>Bacteroidota</taxon>
        <taxon>Bacteroidia</taxon>
        <taxon>Marinilabiliales</taxon>
        <taxon>Marinilabiliaceae</taxon>
        <taxon>Natronoflexus</taxon>
    </lineage>
</organism>
<dbReference type="InterPro" id="IPR011050">
    <property type="entry name" value="Pectin_lyase_fold/virulence"/>
</dbReference>
<reference evidence="6 7" key="1">
    <citation type="submission" date="2019-03" db="EMBL/GenBank/DDBJ databases">
        <title>Genomic Encyclopedia of Type Strains, Phase IV (KMG-IV): sequencing the most valuable type-strain genomes for metagenomic binning, comparative biology and taxonomic classification.</title>
        <authorList>
            <person name="Goeker M."/>
        </authorList>
    </citation>
    <scope>NUCLEOTIDE SEQUENCE [LARGE SCALE GENOMIC DNA]</scope>
    <source>
        <strain evidence="6 7">DSM 24179</strain>
    </source>
</reference>
<proteinExistence type="inferred from homology"/>
<comment type="caution">
    <text evidence="6">The sequence shown here is derived from an EMBL/GenBank/DDBJ whole genome shotgun (WGS) entry which is preliminary data.</text>
</comment>
<dbReference type="InterPro" id="IPR006626">
    <property type="entry name" value="PbH1"/>
</dbReference>
<dbReference type="SUPFAM" id="SSF51126">
    <property type="entry name" value="Pectin lyase-like"/>
    <property type="match status" value="1"/>
</dbReference>
<evidence type="ECO:0000256" key="4">
    <source>
        <dbReference type="RuleBase" id="RU361169"/>
    </source>
</evidence>
<keyword evidence="7" id="KW-1185">Reference proteome</keyword>
<dbReference type="Pfam" id="PF00295">
    <property type="entry name" value="Glyco_hydro_28"/>
    <property type="match status" value="1"/>
</dbReference>
<evidence type="ECO:0000256" key="3">
    <source>
        <dbReference type="ARBA" id="ARBA00023295"/>
    </source>
</evidence>
<accession>A0A4R2GH95</accession>
<dbReference type="RefSeq" id="WP_132434075.1">
    <property type="nucleotide sequence ID" value="NZ_SLWK01000007.1"/>
</dbReference>
<evidence type="ECO:0000256" key="2">
    <source>
        <dbReference type="ARBA" id="ARBA00022801"/>
    </source>
</evidence>
<dbReference type="PANTHER" id="PTHR31339:SF9">
    <property type="entry name" value="PLASMIN AND FIBRONECTIN-BINDING PROTEIN A"/>
    <property type="match status" value="1"/>
</dbReference>
<name>A0A4R2GH95_9BACT</name>
<dbReference type="InterPro" id="IPR051801">
    <property type="entry name" value="GH28_Enzymes"/>
</dbReference>
<protein>
    <submittedName>
        <fullName evidence="6">Glycosyl hydrolase family 28</fullName>
    </submittedName>
</protein>
<feature type="chain" id="PRO_5020484315" evidence="5">
    <location>
        <begin position="20"/>
        <end position="471"/>
    </location>
</feature>
<keyword evidence="2 4" id="KW-0378">Hydrolase</keyword>
<dbReference type="OrthoDB" id="9795222at2"/>
<dbReference type="Gene3D" id="2.160.20.10">
    <property type="entry name" value="Single-stranded right-handed beta-helix, Pectin lyase-like"/>
    <property type="match status" value="1"/>
</dbReference>
<dbReference type="GO" id="GO:0004650">
    <property type="term" value="F:polygalacturonase activity"/>
    <property type="evidence" value="ECO:0007669"/>
    <property type="project" value="InterPro"/>
</dbReference>
<dbReference type="Proteomes" id="UP000295221">
    <property type="component" value="Unassembled WGS sequence"/>
</dbReference>
<dbReference type="SMART" id="SM00710">
    <property type="entry name" value="PbH1"/>
    <property type="match status" value="4"/>
</dbReference>
<feature type="signal peptide" evidence="5">
    <location>
        <begin position="1"/>
        <end position="19"/>
    </location>
</feature>
<evidence type="ECO:0000313" key="7">
    <source>
        <dbReference type="Proteomes" id="UP000295221"/>
    </source>
</evidence>
<evidence type="ECO:0000313" key="6">
    <source>
        <dbReference type="EMBL" id="TCO07759.1"/>
    </source>
</evidence>